<feature type="region of interest" description="Disordered" evidence="1">
    <location>
        <begin position="1"/>
        <end position="40"/>
    </location>
</feature>
<evidence type="ECO:0000313" key="3">
    <source>
        <dbReference type="Proteomes" id="UP000198551"/>
    </source>
</evidence>
<organism evidence="2 3">
    <name type="scientific">Micromonospora marina</name>
    <dbReference type="NCBI Taxonomy" id="307120"/>
    <lineage>
        <taxon>Bacteria</taxon>
        <taxon>Bacillati</taxon>
        <taxon>Actinomycetota</taxon>
        <taxon>Actinomycetes</taxon>
        <taxon>Micromonosporales</taxon>
        <taxon>Micromonosporaceae</taxon>
        <taxon>Micromonospora</taxon>
    </lineage>
</organism>
<accession>A0A1C4WSB3</accession>
<dbReference type="AlphaFoldDB" id="A0A1C4WSB3"/>
<gene>
    <name evidence="2" type="ORF">GA0070215_105219</name>
</gene>
<dbReference type="EMBL" id="FMCV01000005">
    <property type="protein sequence ID" value="SCE99102.1"/>
    <property type="molecule type" value="Genomic_DNA"/>
</dbReference>
<dbReference type="Proteomes" id="UP000198551">
    <property type="component" value="Unassembled WGS sequence"/>
</dbReference>
<evidence type="ECO:0000313" key="2">
    <source>
        <dbReference type="EMBL" id="SCE99102.1"/>
    </source>
</evidence>
<reference evidence="3" key="1">
    <citation type="submission" date="2016-06" db="EMBL/GenBank/DDBJ databases">
        <authorList>
            <person name="Varghese N."/>
        </authorList>
    </citation>
    <scope>NUCLEOTIDE SEQUENCE [LARGE SCALE GENOMIC DNA]</scope>
    <source>
        <strain evidence="3">DSM 45555</strain>
    </source>
</reference>
<name>A0A1C4WSB3_9ACTN</name>
<protein>
    <submittedName>
        <fullName evidence="2">Uncharacterized protein</fullName>
    </submittedName>
</protein>
<proteinExistence type="predicted"/>
<sequence length="61" mass="7127">MTDHRSVPDPYATDRPSEDELGRVPEWLRQPAPEVPPGRADRLRITLGRWPTRWPCHTRPT</sequence>
<keyword evidence="3" id="KW-1185">Reference proteome</keyword>
<evidence type="ECO:0000256" key="1">
    <source>
        <dbReference type="SAM" id="MobiDB-lite"/>
    </source>
</evidence>